<sequence length="109" mass="12719">MNPARGSKQTQTIWAHREPRRTQIWVSEEPSTGFASSILLPSVFRHSLLPFLSFFPFSIPLPPYNNLNIRNTLFQLTAHCTHIIIENETTIKINQNNNKMLRRIWVCET</sequence>
<comment type="caution">
    <text evidence="1">The sequence shown here is derived from an EMBL/GenBank/DDBJ whole genome shotgun (WGS) entry which is preliminary data.</text>
</comment>
<dbReference type="AlphaFoldDB" id="A0AAV5I0E3"/>
<evidence type="ECO:0000313" key="2">
    <source>
        <dbReference type="Proteomes" id="UP001054252"/>
    </source>
</evidence>
<protein>
    <submittedName>
        <fullName evidence="1">Uncharacterized protein</fullName>
    </submittedName>
</protein>
<reference evidence="1 2" key="1">
    <citation type="journal article" date="2021" name="Commun. Biol.">
        <title>The genome of Shorea leprosula (Dipterocarpaceae) highlights the ecological relevance of drought in aseasonal tropical rainforests.</title>
        <authorList>
            <person name="Ng K.K.S."/>
            <person name="Kobayashi M.J."/>
            <person name="Fawcett J.A."/>
            <person name="Hatakeyama M."/>
            <person name="Paape T."/>
            <person name="Ng C.H."/>
            <person name="Ang C.C."/>
            <person name="Tnah L.H."/>
            <person name="Lee C.T."/>
            <person name="Nishiyama T."/>
            <person name="Sese J."/>
            <person name="O'Brien M.J."/>
            <person name="Copetti D."/>
            <person name="Mohd Noor M.I."/>
            <person name="Ong R.C."/>
            <person name="Putra M."/>
            <person name="Sireger I.Z."/>
            <person name="Indrioko S."/>
            <person name="Kosugi Y."/>
            <person name="Izuno A."/>
            <person name="Isagi Y."/>
            <person name="Lee S.L."/>
            <person name="Shimizu K.K."/>
        </authorList>
    </citation>
    <scope>NUCLEOTIDE SEQUENCE [LARGE SCALE GENOMIC DNA]</scope>
    <source>
        <strain evidence="1">214</strain>
    </source>
</reference>
<dbReference type="EMBL" id="BPVZ01000008">
    <property type="protein sequence ID" value="GKU94597.1"/>
    <property type="molecule type" value="Genomic_DNA"/>
</dbReference>
<name>A0AAV5I0E3_9ROSI</name>
<keyword evidence="2" id="KW-1185">Reference proteome</keyword>
<evidence type="ECO:0000313" key="1">
    <source>
        <dbReference type="EMBL" id="GKU94597.1"/>
    </source>
</evidence>
<accession>A0AAV5I0E3</accession>
<gene>
    <name evidence="1" type="ORF">SLEP1_g8063</name>
</gene>
<dbReference type="Proteomes" id="UP001054252">
    <property type="component" value="Unassembled WGS sequence"/>
</dbReference>
<organism evidence="1 2">
    <name type="scientific">Rubroshorea leprosula</name>
    <dbReference type="NCBI Taxonomy" id="152421"/>
    <lineage>
        <taxon>Eukaryota</taxon>
        <taxon>Viridiplantae</taxon>
        <taxon>Streptophyta</taxon>
        <taxon>Embryophyta</taxon>
        <taxon>Tracheophyta</taxon>
        <taxon>Spermatophyta</taxon>
        <taxon>Magnoliopsida</taxon>
        <taxon>eudicotyledons</taxon>
        <taxon>Gunneridae</taxon>
        <taxon>Pentapetalae</taxon>
        <taxon>rosids</taxon>
        <taxon>malvids</taxon>
        <taxon>Malvales</taxon>
        <taxon>Dipterocarpaceae</taxon>
        <taxon>Rubroshorea</taxon>
    </lineage>
</organism>
<proteinExistence type="predicted"/>